<keyword evidence="6" id="KW-1185">Reference proteome</keyword>
<protein>
    <submittedName>
        <fullName evidence="5">ATP-dependent helicase</fullName>
        <ecNumber evidence="5">3.6.1.-</ecNumber>
    </submittedName>
</protein>
<dbReference type="OrthoDB" id="9774462at2"/>
<dbReference type="eggNOG" id="COG1205">
    <property type="taxonomic scope" value="Bacteria"/>
</dbReference>
<dbReference type="eggNOG" id="COG1403">
    <property type="taxonomic scope" value="Bacteria"/>
</dbReference>
<evidence type="ECO:0000259" key="4">
    <source>
        <dbReference type="PROSITE" id="PS51194"/>
    </source>
</evidence>
<dbReference type="FunCoup" id="E8N4X1">
    <property type="interactions" value="238"/>
</dbReference>
<evidence type="ECO:0000256" key="1">
    <source>
        <dbReference type="ARBA" id="ARBA00022741"/>
    </source>
</evidence>
<keyword evidence="5" id="KW-0378">Hydrolase</keyword>
<dbReference type="eggNOG" id="COG1111">
    <property type="taxonomic scope" value="Bacteria"/>
</dbReference>
<dbReference type="SMART" id="SM00490">
    <property type="entry name" value="HELICc"/>
    <property type="match status" value="1"/>
</dbReference>
<organism evidence="5 6">
    <name type="scientific">Anaerolinea thermophila (strain DSM 14523 / JCM 11388 / NBRC 100420 / UNI-1)</name>
    <dbReference type="NCBI Taxonomy" id="926569"/>
    <lineage>
        <taxon>Bacteria</taxon>
        <taxon>Bacillati</taxon>
        <taxon>Chloroflexota</taxon>
        <taxon>Anaerolineae</taxon>
        <taxon>Anaerolineales</taxon>
        <taxon>Anaerolineaceae</taxon>
        <taxon>Anaerolinea</taxon>
    </lineage>
</organism>
<dbReference type="PROSITE" id="PS51194">
    <property type="entry name" value="HELICASE_CTER"/>
    <property type="match status" value="1"/>
</dbReference>
<dbReference type="GO" id="GO:0003676">
    <property type="term" value="F:nucleic acid binding"/>
    <property type="evidence" value="ECO:0007669"/>
    <property type="project" value="InterPro"/>
</dbReference>
<dbReference type="InterPro" id="IPR014001">
    <property type="entry name" value="Helicase_ATP-bd"/>
</dbReference>
<dbReference type="InterPro" id="IPR002711">
    <property type="entry name" value="HNH"/>
</dbReference>
<dbReference type="Gene3D" id="3.40.50.300">
    <property type="entry name" value="P-loop containing nucleotide triphosphate hydrolases"/>
    <property type="match status" value="2"/>
</dbReference>
<dbReference type="Pfam" id="PF01844">
    <property type="entry name" value="HNH"/>
    <property type="match status" value="1"/>
</dbReference>
<keyword evidence="2" id="KW-0067">ATP-binding</keyword>
<dbReference type="HOGENOM" id="CLU_000809_3_2_0"/>
<dbReference type="GO" id="GO:0016787">
    <property type="term" value="F:hydrolase activity"/>
    <property type="evidence" value="ECO:0007669"/>
    <property type="project" value="UniProtKB-KW"/>
</dbReference>
<reference evidence="5 6" key="1">
    <citation type="submission" date="2010-12" db="EMBL/GenBank/DDBJ databases">
        <title>Whole genome sequence of Anaerolinea thermophila UNI-1.</title>
        <authorList>
            <person name="Narita-Yamada S."/>
            <person name="Kishi E."/>
            <person name="Watanabe Y."/>
            <person name="Takasaki K."/>
            <person name="Ankai A."/>
            <person name="Oguchi A."/>
            <person name="Fukui S."/>
            <person name="Takahashi M."/>
            <person name="Yashiro I."/>
            <person name="Hosoyama A."/>
            <person name="Sekiguchi Y."/>
            <person name="Hanada S."/>
            <person name="Fujita N."/>
        </authorList>
    </citation>
    <scope>NUCLEOTIDE SEQUENCE [LARGE SCALE GENOMIC DNA]</scope>
    <source>
        <strain evidence="6">DSM 14523 / JCM 11388 / NBRC 100420 / UNI-1</strain>
    </source>
</reference>
<gene>
    <name evidence="5" type="ordered locus">ANT_14570</name>
</gene>
<dbReference type="InterPro" id="IPR018973">
    <property type="entry name" value="MZB"/>
</dbReference>
<dbReference type="InParanoid" id="E8N4X1"/>
<dbReference type="AlphaFoldDB" id="E8N4X1"/>
<dbReference type="Gene3D" id="1.10.30.50">
    <property type="match status" value="1"/>
</dbReference>
<dbReference type="KEGG" id="atm:ANT_14570"/>
<dbReference type="Pfam" id="PF00270">
    <property type="entry name" value="DEAD"/>
    <property type="match status" value="1"/>
</dbReference>
<proteinExistence type="predicted"/>
<evidence type="ECO:0000256" key="2">
    <source>
        <dbReference type="ARBA" id="ARBA00022840"/>
    </source>
</evidence>
<dbReference type="STRING" id="926569.ANT_14570"/>
<dbReference type="SUPFAM" id="SSF52540">
    <property type="entry name" value="P-loop containing nucleoside triphosphate hydrolases"/>
    <property type="match status" value="1"/>
</dbReference>
<accession>E8N4X1</accession>
<dbReference type="Pfam" id="PF00271">
    <property type="entry name" value="Helicase_C"/>
    <property type="match status" value="1"/>
</dbReference>
<dbReference type="SMART" id="SM00507">
    <property type="entry name" value="HNHc"/>
    <property type="match status" value="1"/>
</dbReference>
<dbReference type="PROSITE" id="PS51192">
    <property type="entry name" value="HELICASE_ATP_BIND_1"/>
    <property type="match status" value="1"/>
</dbReference>
<dbReference type="EC" id="3.6.1.-" evidence="5"/>
<name>E8N4X1_ANATU</name>
<dbReference type="EMBL" id="AP012029">
    <property type="protein sequence ID" value="BAJ63485.1"/>
    <property type="molecule type" value="Genomic_DNA"/>
</dbReference>
<dbReference type="CDD" id="cd17923">
    <property type="entry name" value="DEXHc_Hrq1-like"/>
    <property type="match status" value="1"/>
</dbReference>
<dbReference type="Pfam" id="PF22982">
    <property type="entry name" value="WHD_HRQ1"/>
    <property type="match status" value="1"/>
</dbReference>
<dbReference type="GO" id="GO:0004519">
    <property type="term" value="F:endonuclease activity"/>
    <property type="evidence" value="ECO:0007669"/>
    <property type="project" value="InterPro"/>
</dbReference>
<dbReference type="InterPro" id="IPR003615">
    <property type="entry name" value="HNH_nuc"/>
</dbReference>
<evidence type="ECO:0000313" key="6">
    <source>
        <dbReference type="Proteomes" id="UP000008922"/>
    </source>
</evidence>
<dbReference type="SMART" id="SM00487">
    <property type="entry name" value="DEXDc"/>
    <property type="match status" value="1"/>
</dbReference>
<sequence length="844" mass="94490">MNHLEKVLLVWVSDPEIEKNIVRIEEIPPRPALWGNIPESLHPDLKNALHSLGINQLYSHQVQAYELIHQGNHVMLATGTASGKTLAYNLPVLDDCLKHPSSRALYLFPTKALAQDQQTQLAKLLQSHTSLPKQIPVGIYDGDTPASHRNDLRKNARIVLSNPDMLHMGILPHHTLWAEFFRNLRFIIIDEAHIYRGVFGSHFANVIRRLKRVASFYGASPQFILSSATIANPLPFAQSLIEDKIQLISQDGSPAGPRRIFLYNPPVINEHLGIRASAIHEALKLLSPLITHGIQTITFARTRRTVELLLRYLRDRFPGSPQWIEGYRSGYLPTERRTIEAKLRKGEIHCVVATNALELGIDIGTLSASVLVGYPGSIASTRQQIGRAGRKTDLAVSLLVASSDPLDQYLMRFPEYIFEQSPEMALVDPNNLLILVQHIRCAAFELPFYRGEGFGGVSAETVEEILSFLAESGELHAGTTRFIWTADQYPASQISLRTTSPDTVQLQQIIDGKPKVVGVVDRSSALWMVHPGAVYLHAGETYWVQTLDLDRGIAWLEPSELDYYTEPVQETTVEKQQVLYNEPTRGGNKFFGELKVTHQVTGFKKIRWYSRENLGTESLELPPSTLFTTGYWRSLSEVSVNFLRQAGLWRNDPNDYGPEWIKIRESIRKRDHYTCQLCGTPEQGKAHHVHHKVPFRMFSSAQEANRPENLITLCPSCHQRVEENQRIQSGLAGLSYLIHHAAPLFLMCDTEDIGVFSEPQSPLSDGQPTLVVYDQIPGGIGLSKKLYEIEETLFKEAAILVETCPCEHGCPSCVGPAGENGMGGKQETLAILNILNGLIQLEVK</sequence>
<evidence type="ECO:0000259" key="3">
    <source>
        <dbReference type="PROSITE" id="PS51192"/>
    </source>
</evidence>
<dbReference type="CDD" id="cd18797">
    <property type="entry name" value="SF2_C_Hrq"/>
    <property type="match status" value="1"/>
</dbReference>
<dbReference type="GO" id="GO:0008270">
    <property type="term" value="F:zinc ion binding"/>
    <property type="evidence" value="ECO:0007669"/>
    <property type="project" value="InterPro"/>
</dbReference>
<keyword evidence="5" id="KW-0347">Helicase</keyword>
<dbReference type="Pfam" id="PF09369">
    <property type="entry name" value="MZB"/>
    <property type="match status" value="1"/>
</dbReference>
<dbReference type="InterPro" id="IPR001650">
    <property type="entry name" value="Helicase_C-like"/>
</dbReference>
<dbReference type="PANTHER" id="PTHR47957">
    <property type="entry name" value="ATP-DEPENDENT HELICASE HRQ1"/>
    <property type="match status" value="1"/>
</dbReference>
<dbReference type="GO" id="GO:0043138">
    <property type="term" value="F:3'-5' DNA helicase activity"/>
    <property type="evidence" value="ECO:0007669"/>
    <property type="project" value="TreeGrafter"/>
</dbReference>
<evidence type="ECO:0000313" key="5">
    <source>
        <dbReference type="EMBL" id="BAJ63485.1"/>
    </source>
</evidence>
<keyword evidence="1" id="KW-0547">Nucleotide-binding</keyword>
<dbReference type="PANTHER" id="PTHR47957:SF3">
    <property type="entry name" value="ATP-DEPENDENT HELICASE HRQ1"/>
    <property type="match status" value="1"/>
</dbReference>
<dbReference type="Proteomes" id="UP000008922">
    <property type="component" value="Chromosome"/>
</dbReference>
<dbReference type="InterPro" id="IPR027417">
    <property type="entry name" value="P-loop_NTPase"/>
</dbReference>
<dbReference type="GO" id="GO:0036297">
    <property type="term" value="P:interstrand cross-link repair"/>
    <property type="evidence" value="ECO:0007669"/>
    <property type="project" value="TreeGrafter"/>
</dbReference>
<dbReference type="InterPro" id="IPR055227">
    <property type="entry name" value="HRQ1_WHD"/>
</dbReference>
<dbReference type="InterPro" id="IPR011545">
    <property type="entry name" value="DEAD/DEAH_box_helicase_dom"/>
</dbReference>
<feature type="domain" description="Helicase ATP-binding" evidence="3">
    <location>
        <begin position="65"/>
        <end position="248"/>
    </location>
</feature>
<dbReference type="RefSeq" id="WP_013559867.1">
    <property type="nucleotide sequence ID" value="NC_014960.1"/>
</dbReference>
<dbReference type="GO" id="GO:0005524">
    <property type="term" value="F:ATP binding"/>
    <property type="evidence" value="ECO:0007669"/>
    <property type="project" value="UniProtKB-KW"/>
</dbReference>
<dbReference type="CDD" id="cd00085">
    <property type="entry name" value="HNHc"/>
    <property type="match status" value="1"/>
</dbReference>
<feature type="domain" description="Helicase C-terminal" evidence="4">
    <location>
        <begin position="284"/>
        <end position="433"/>
    </location>
</feature>
<dbReference type="GO" id="GO:0006289">
    <property type="term" value="P:nucleotide-excision repair"/>
    <property type="evidence" value="ECO:0007669"/>
    <property type="project" value="TreeGrafter"/>
</dbReference>